<evidence type="ECO:0000256" key="2">
    <source>
        <dbReference type="ARBA" id="ARBA00023125"/>
    </source>
</evidence>
<gene>
    <name evidence="6" type="ORF">MIU77_08700</name>
</gene>
<evidence type="ECO:0000256" key="3">
    <source>
        <dbReference type="ARBA" id="ARBA00023163"/>
    </source>
</evidence>
<evidence type="ECO:0000256" key="1">
    <source>
        <dbReference type="ARBA" id="ARBA00023015"/>
    </source>
</evidence>
<reference evidence="6" key="1">
    <citation type="submission" date="2022-08" db="EMBL/GenBank/DDBJ databases">
        <title>Complete genome sequence of 14 non-tuberculosis mycobacteria type-strains.</title>
        <authorList>
            <person name="Igarashi Y."/>
            <person name="Osugi A."/>
            <person name="Mitarai S."/>
        </authorList>
    </citation>
    <scope>NUCLEOTIDE SEQUENCE</scope>
    <source>
        <strain evidence="6">DSM 45575</strain>
    </source>
</reference>
<proteinExistence type="predicted"/>
<dbReference type="InterPro" id="IPR001647">
    <property type="entry name" value="HTH_TetR"/>
</dbReference>
<dbReference type="InterPro" id="IPR036271">
    <property type="entry name" value="Tet_transcr_reg_TetR-rel_C_sf"/>
</dbReference>
<keyword evidence="2 4" id="KW-0238">DNA-binding</keyword>
<dbReference type="PROSITE" id="PS50977">
    <property type="entry name" value="HTH_TETR_2"/>
    <property type="match status" value="1"/>
</dbReference>
<dbReference type="SUPFAM" id="SSF46689">
    <property type="entry name" value="Homeodomain-like"/>
    <property type="match status" value="1"/>
</dbReference>
<dbReference type="InterPro" id="IPR049484">
    <property type="entry name" value="Rv0078-like_C"/>
</dbReference>
<dbReference type="InterPro" id="IPR050109">
    <property type="entry name" value="HTH-type_TetR-like_transc_reg"/>
</dbReference>
<evidence type="ECO:0000256" key="4">
    <source>
        <dbReference type="PROSITE-ProRule" id="PRU00335"/>
    </source>
</evidence>
<evidence type="ECO:0000259" key="5">
    <source>
        <dbReference type="PROSITE" id="PS50977"/>
    </source>
</evidence>
<dbReference type="Gene3D" id="1.10.357.10">
    <property type="entry name" value="Tetracycline Repressor, domain 2"/>
    <property type="match status" value="1"/>
</dbReference>
<protein>
    <submittedName>
        <fullName evidence="6">TetR/AcrR family transcriptional regulator</fullName>
    </submittedName>
</protein>
<dbReference type="PRINTS" id="PR00455">
    <property type="entry name" value="HTHTETR"/>
</dbReference>
<accession>A0ABY3U2Y1</accession>
<dbReference type="PANTHER" id="PTHR30055">
    <property type="entry name" value="HTH-TYPE TRANSCRIPTIONAL REGULATOR RUTR"/>
    <property type="match status" value="1"/>
</dbReference>
<keyword evidence="1" id="KW-0805">Transcription regulation</keyword>
<dbReference type="Pfam" id="PF00440">
    <property type="entry name" value="TetR_N"/>
    <property type="match status" value="1"/>
</dbReference>
<dbReference type="PANTHER" id="PTHR30055:SF234">
    <property type="entry name" value="HTH-TYPE TRANSCRIPTIONAL REGULATOR BETI"/>
    <property type="match status" value="1"/>
</dbReference>
<evidence type="ECO:0000313" key="6">
    <source>
        <dbReference type="EMBL" id="ULN54309.1"/>
    </source>
</evidence>
<dbReference type="SUPFAM" id="SSF48498">
    <property type="entry name" value="Tetracyclin repressor-like, C-terminal domain"/>
    <property type="match status" value="1"/>
</dbReference>
<dbReference type="EMBL" id="CP092365">
    <property type="protein sequence ID" value="ULN54309.1"/>
    <property type="molecule type" value="Genomic_DNA"/>
</dbReference>
<dbReference type="Proteomes" id="UP001055200">
    <property type="component" value="Chromosome"/>
</dbReference>
<feature type="DNA-binding region" description="H-T-H motif" evidence="4">
    <location>
        <begin position="36"/>
        <end position="55"/>
    </location>
</feature>
<dbReference type="InterPro" id="IPR009057">
    <property type="entry name" value="Homeodomain-like_sf"/>
</dbReference>
<name>A0ABY3U2Y1_9MYCO</name>
<dbReference type="RefSeq" id="WP_240172507.1">
    <property type="nucleotide sequence ID" value="NZ_CP092365.1"/>
</dbReference>
<feature type="domain" description="HTH tetR-type" evidence="5">
    <location>
        <begin position="13"/>
        <end position="73"/>
    </location>
</feature>
<evidence type="ECO:0000313" key="7">
    <source>
        <dbReference type="Proteomes" id="UP001055200"/>
    </source>
</evidence>
<keyword evidence="3" id="KW-0804">Transcription</keyword>
<dbReference type="InterPro" id="IPR023772">
    <property type="entry name" value="DNA-bd_HTH_TetR-type_CS"/>
</dbReference>
<keyword evidence="7" id="KW-1185">Reference proteome</keyword>
<dbReference type="Pfam" id="PF21351">
    <property type="entry name" value="TetR_C_41"/>
    <property type="match status" value="1"/>
</dbReference>
<organism evidence="6 7">
    <name type="scientific">Mycolicibacillus parakoreensis</name>
    <dbReference type="NCBI Taxonomy" id="1069221"/>
    <lineage>
        <taxon>Bacteria</taxon>
        <taxon>Bacillati</taxon>
        <taxon>Actinomycetota</taxon>
        <taxon>Actinomycetes</taxon>
        <taxon>Mycobacteriales</taxon>
        <taxon>Mycobacteriaceae</taxon>
        <taxon>Mycolicibacillus</taxon>
    </lineage>
</organism>
<sequence length="217" mass="23501">MGVVKGRRTENAEQTRVALLAAAARAFAERGFTSTSITQIAVAARVTKGAVYHHFSDKHSLFAAVMYQCNEAAQERVSAAIGRHPDDVWRAATAALDATLEVCADPVAGRLIYLEGPTGLGWRGWRESERQYTHRNVRQLLLAGIHAGIFPADIPTEAMTHLVAGMITHAGIALAEIPARSRPRIRRELRGAILRVLRGLGSDERTDTDDGSVALAD</sequence>
<dbReference type="PROSITE" id="PS01081">
    <property type="entry name" value="HTH_TETR_1"/>
    <property type="match status" value="1"/>
</dbReference>